<dbReference type="PROSITE" id="PS51318">
    <property type="entry name" value="TAT"/>
    <property type="match status" value="1"/>
</dbReference>
<keyword evidence="7" id="KW-1185">Reference proteome</keyword>
<comment type="similarity">
    <text evidence="2">Belongs to the bacterial solute-binding protein 5 family.</text>
</comment>
<evidence type="ECO:0000256" key="4">
    <source>
        <dbReference type="ARBA" id="ARBA00022729"/>
    </source>
</evidence>
<organism evidence="6 7">
    <name type="scientific">Acidisoma cellulosilyticum</name>
    <dbReference type="NCBI Taxonomy" id="2802395"/>
    <lineage>
        <taxon>Bacteria</taxon>
        <taxon>Pseudomonadati</taxon>
        <taxon>Pseudomonadota</taxon>
        <taxon>Alphaproteobacteria</taxon>
        <taxon>Acetobacterales</taxon>
        <taxon>Acidocellaceae</taxon>
        <taxon>Acidisoma</taxon>
    </lineage>
</organism>
<dbReference type="Gene3D" id="3.40.190.10">
    <property type="entry name" value="Periplasmic binding protein-like II"/>
    <property type="match status" value="1"/>
</dbReference>
<dbReference type="InterPro" id="IPR000914">
    <property type="entry name" value="SBP_5_dom"/>
</dbReference>
<gene>
    <name evidence="6" type="ORF">ACELLULO517_23205</name>
</gene>
<protein>
    <submittedName>
        <fullName evidence="6">ABC transporter substrate-binding protein</fullName>
    </submittedName>
</protein>
<dbReference type="EMBL" id="JAESVA010000011">
    <property type="protein sequence ID" value="MCB8883176.1"/>
    <property type="molecule type" value="Genomic_DNA"/>
</dbReference>
<evidence type="ECO:0000256" key="3">
    <source>
        <dbReference type="ARBA" id="ARBA00022448"/>
    </source>
</evidence>
<dbReference type="SUPFAM" id="SSF53850">
    <property type="entry name" value="Periplasmic binding protein-like II"/>
    <property type="match status" value="1"/>
</dbReference>
<dbReference type="InterPro" id="IPR006311">
    <property type="entry name" value="TAT_signal"/>
</dbReference>
<evidence type="ECO:0000313" key="6">
    <source>
        <dbReference type="EMBL" id="MCB8883176.1"/>
    </source>
</evidence>
<evidence type="ECO:0000313" key="7">
    <source>
        <dbReference type="Proteomes" id="UP000721844"/>
    </source>
</evidence>
<evidence type="ECO:0000256" key="2">
    <source>
        <dbReference type="ARBA" id="ARBA00005695"/>
    </source>
</evidence>
<proteinExistence type="inferred from homology"/>
<dbReference type="GO" id="GO:1904680">
    <property type="term" value="F:peptide transmembrane transporter activity"/>
    <property type="evidence" value="ECO:0007669"/>
    <property type="project" value="TreeGrafter"/>
</dbReference>
<dbReference type="InterPro" id="IPR039424">
    <property type="entry name" value="SBP_5"/>
</dbReference>
<keyword evidence="3" id="KW-0813">Transport</keyword>
<dbReference type="AlphaFoldDB" id="A0A963Z602"/>
<name>A0A963Z602_9PROT</name>
<dbReference type="Gene3D" id="3.10.105.10">
    <property type="entry name" value="Dipeptide-binding Protein, Domain 3"/>
    <property type="match status" value="1"/>
</dbReference>
<feature type="domain" description="Solute-binding protein family 5" evidence="5">
    <location>
        <begin position="109"/>
        <end position="470"/>
    </location>
</feature>
<dbReference type="Proteomes" id="UP000721844">
    <property type="component" value="Unassembled WGS sequence"/>
</dbReference>
<dbReference type="GO" id="GO:0043190">
    <property type="term" value="C:ATP-binding cassette (ABC) transporter complex"/>
    <property type="evidence" value="ECO:0007669"/>
    <property type="project" value="InterPro"/>
</dbReference>
<evidence type="ECO:0000256" key="1">
    <source>
        <dbReference type="ARBA" id="ARBA00004418"/>
    </source>
</evidence>
<dbReference type="RefSeq" id="WP_227309830.1">
    <property type="nucleotide sequence ID" value="NZ_JAESVA010000011.1"/>
</dbReference>
<comment type="subcellular location">
    <subcellularLocation>
        <location evidence="1">Periplasm</location>
    </subcellularLocation>
</comment>
<evidence type="ECO:0000259" key="5">
    <source>
        <dbReference type="Pfam" id="PF00496"/>
    </source>
</evidence>
<dbReference type="PANTHER" id="PTHR30290:SF10">
    <property type="entry name" value="PERIPLASMIC OLIGOPEPTIDE-BINDING PROTEIN-RELATED"/>
    <property type="match status" value="1"/>
</dbReference>
<dbReference type="PANTHER" id="PTHR30290">
    <property type="entry name" value="PERIPLASMIC BINDING COMPONENT OF ABC TRANSPORTER"/>
    <property type="match status" value="1"/>
</dbReference>
<dbReference type="GO" id="GO:0030288">
    <property type="term" value="C:outer membrane-bounded periplasmic space"/>
    <property type="evidence" value="ECO:0007669"/>
    <property type="project" value="UniProtKB-ARBA"/>
</dbReference>
<comment type="caution">
    <text evidence="6">The sequence shown here is derived from an EMBL/GenBank/DDBJ whole genome shotgun (WGS) entry which is preliminary data.</text>
</comment>
<dbReference type="Pfam" id="PF00496">
    <property type="entry name" value="SBP_bac_5"/>
    <property type="match status" value="1"/>
</dbReference>
<dbReference type="CDD" id="cd08512">
    <property type="entry name" value="PBP2_NikA_DppA_OppA_like_7"/>
    <property type="match status" value="1"/>
</dbReference>
<dbReference type="GO" id="GO:0015833">
    <property type="term" value="P:peptide transport"/>
    <property type="evidence" value="ECO:0007669"/>
    <property type="project" value="TreeGrafter"/>
</dbReference>
<accession>A0A963Z602</accession>
<keyword evidence="4" id="KW-0732">Signal</keyword>
<sequence length="551" mass="61060">MTSSNDRASGMTRRGFIQTAGAAGVATAALDIGGATEASAARANTLVIASPSTPQGMDMEFDVSLGFVDCLGALYDDLLAYEKIPDPKSPDVLRENLGLYPDRPGGLALQGRLAESWGVSGDGLKATFKLREGVKSNWGNTLSATDVKWTWDRKFAEKVQGAFNTSVLGLTSPDQIKIEGDNVISFNFEKPTPILFRQQVSPANPIFDSTKLKEVGGTDDPWGTKFLQNDSAGFGPYRLKQIVRGQQAIFTARDDYYGAKPFMKNVIMKEVPNSASRLSLLQGGAVDIAQFLEPREYISLKNSKKATFDAVDASYLMWLSINCTTKPFDDVRVRQAMNYVIPYKDIIETVYYGLATPMTAPMPHIYPMADNSYAYEENVDKAKQLLASAGLKAGFTTTLSYNAGDPTHEPIALIYQTALAKIGIKIVLDKLPAGVFYDYVAKRSKPLILYLDSPWTSDAGYALELYFDSRSYIDYSNYTNAKVNDLIRTALVTLDDVDRKKNFTEVQKIVMNEAPWGFFTYPQYCLARAQDLKGFTYYTANNLRFQDFYRA</sequence>
<reference evidence="6 7" key="1">
    <citation type="journal article" date="2021" name="Microorganisms">
        <title>Acidisoma silvae sp. nov. and Acidisomacellulosilytica sp. nov., Two Acidophilic Bacteria Isolated from Decaying Wood, Hydrolyzing Cellulose and Producing Poly-3-hydroxybutyrate.</title>
        <authorList>
            <person name="Mieszkin S."/>
            <person name="Pouder E."/>
            <person name="Uroz S."/>
            <person name="Simon-Colin C."/>
            <person name="Alain K."/>
        </authorList>
    </citation>
    <scope>NUCLEOTIDE SEQUENCE [LARGE SCALE GENOMIC DNA]</scope>
    <source>
        <strain evidence="6 7">HW T5.17</strain>
    </source>
</reference>